<dbReference type="InParanoid" id="A0A1D2VR64"/>
<dbReference type="AlphaFoldDB" id="A0A1D2VR64"/>
<organism evidence="2 3">
    <name type="scientific">Ascoidea rubescens DSM 1968</name>
    <dbReference type="NCBI Taxonomy" id="1344418"/>
    <lineage>
        <taxon>Eukaryota</taxon>
        <taxon>Fungi</taxon>
        <taxon>Dikarya</taxon>
        <taxon>Ascomycota</taxon>
        <taxon>Saccharomycotina</taxon>
        <taxon>Saccharomycetes</taxon>
        <taxon>Ascoideaceae</taxon>
        <taxon>Ascoidea</taxon>
    </lineage>
</organism>
<dbReference type="EMBL" id="KV454475">
    <property type="protein sequence ID" value="ODV64065.1"/>
    <property type="molecule type" value="Genomic_DNA"/>
</dbReference>
<name>A0A1D2VR64_9ASCO</name>
<evidence type="ECO:0000313" key="3">
    <source>
        <dbReference type="Proteomes" id="UP000095038"/>
    </source>
</evidence>
<keyword evidence="3" id="KW-1185">Reference proteome</keyword>
<evidence type="ECO:0000256" key="1">
    <source>
        <dbReference type="SAM" id="MobiDB-lite"/>
    </source>
</evidence>
<proteinExistence type="predicted"/>
<dbReference type="GeneID" id="30964874"/>
<evidence type="ECO:0000313" key="2">
    <source>
        <dbReference type="EMBL" id="ODV64065.1"/>
    </source>
</evidence>
<dbReference type="RefSeq" id="XP_020050372.1">
    <property type="nucleotide sequence ID" value="XM_020191238.1"/>
</dbReference>
<gene>
    <name evidence="2" type="ORF">ASCRUDRAFT_5945</name>
</gene>
<sequence length="73" mass="8311">MRFQRGWSLKDINLEDEEKDVDNENVLNTTKSASFTDENDQVTDGNAGAESDEDNQIENNIKQPILLRNANNK</sequence>
<accession>A0A1D2VR64</accession>
<feature type="region of interest" description="Disordered" evidence="1">
    <location>
        <begin position="20"/>
        <end position="73"/>
    </location>
</feature>
<dbReference type="Proteomes" id="UP000095038">
    <property type="component" value="Unassembled WGS sequence"/>
</dbReference>
<reference evidence="3" key="1">
    <citation type="submission" date="2016-05" db="EMBL/GenBank/DDBJ databases">
        <title>Comparative genomics of biotechnologically important yeasts.</title>
        <authorList>
            <consortium name="DOE Joint Genome Institute"/>
            <person name="Riley R."/>
            <person name="Haridas S."/>
            <person name="Wolfe K.H."/>
            <person name="Lopes M.R."/>
            <person name="Hittinger C.T."/>
            <person name="Goker M."/>
            <person name="Salamov A."/>
            <person name="Wisecaver J."/>
            <person name="Long T.M."/>
            <person name="Aerts A.L."/>
            <person name="Barry K."/>
            <person name="Choi C."/>
            <person name="Clum A."/>
            <person name="Coughlan A.Y."/>
            <person name="Deshpande S."/>
            <person name="Douglass A.P."/>
            <person name="Hanson S.J."/>
            <person name="Klenk H.-P."/>
            <person name="Labutti K."/>
            <person name="Lapidus A."/>
            <person name="Lindquist E."/>
            <person name="Lipzen A."/>
            <person name="Meier-Kolthoff J.P."/>
            <person name="Ohm R.A."/>
            <person name="Otillar R.P."/>
            <person name="Pangilinan J."/>
            <person name="Peng Y."/>
            <person name="Rokas A."/>
            <person name="Rosa C.A."/>
            <person name="Scheuner C."/>
            <person name="Sibirny A.A."/>
            <person name="Slot J.C."/>
            <person name="Stielow J.B."/>
            <person name="Sun H."/>
            <person name="Kurtzman C.P."/>
            <person name="Blackwell M."/>
            <person name="Grigoriev I.V."/>
            <person name="Jeffries T.W."/>
        </authorList>
    </citation>
    <scope>NUCLEOTIDE SEQUENCE [LARGE SCALE GENOMIC DNA]</scope>
    <source>
        <strain evidence="3">DSM 1968</strain>
    </source>
</reference>
<protein>
    <submittedName>
        <fullName evidence="2">Uncharacterized protein</fullName>
    </submittedName>
</protein>